<proteinExistence type="predicted"/>
<protein>
    <submittedName>
        <fullName evidence="1">Uncharacterized protein</fullName>
    </submittedName>
</protein>
<name>A0A8J2HEV5_COTCN</name>
<evidence type="ECO:0000313" key="2">
    <source>
        <dbReference type="Proteomes" id="UP000786811"/>
    </source>
</evidence>
<evidence type="ECO:0000313" key="1">
    <source>
        <dbReference type="EMBL" id="CAG5097431.1"/>
    </source>
</evidence>
<dbReference type="EMBL" id="CAJNRD030001121">
    <property type="protein sequence ID" value="CAG5097431.1"/>
    <property type="molecule type" value="Genomic_DNA"/>
</dbReference>
<reference evidence="1" key="1">
    <citation type="submission" date="2021-04" db="EMBL/GenBank/DDBJ databases">
        <authorList>
            <person name="Chebbi M.A.C M."/>
        </authorList>
    </citation>
    <scope>NUCLEOTIDE SEQUENCE</scope>
</reference>
<dbReference type="AlphaFoldDB" id="A0A8J2HEV5"/>
<keyword evidence="2" id="KW-1185">Reference proteome</keyword>
<feature type="non-terminal residue" evidence="1">
    <location>
        <position position="1"/>
    </location>
</feature>
<accession>A0A8J2HEV5</accession>
<gene>
    <name evidence="1" type="ORF">HICCMSTLAB_LOCUS8704</name>
</gene>
<dbReference type="Proteomes" id="UP000786811">
    <property type="component" value="Unassembled WGS sequence"/>
</dbReference>
<sequence length="129" mass="14795">EKERKNRYEGMRLKNGISVSSMSLYIIVKGIFNYEGSRTYCHSVEGLDIALQSSFNDNFHLMGSFDLMRSGELPHHLSEYQKPMCEVLNFFAKNGYRVISSTYAKAALRPNKNGLPEDGMIWTLEKKMS</sequence>
<organism evidence="1 2">
    <name type="scientific">Cotesia congregata</name>
    <name type="common">Parasitoid wasp</name>
    <name type="synonym">Apanteles congregatus</name>
    <dbReference type="NCBI Taxonomy" id="51543"/>
    <lineage>
        <taxon>Eukaryota</taxon>
        <taxon>Metazoa</taxon>
        <taxon>Ecdysozoa</taxon>
        <taxon>Arthropoda</taxon>
        <taxon>Hexapoda</taxon>
        <taxon>Insecta</taxon>
        <taxon>Pterygota</taxon>
        <taxon>Neoptera</taxon>
        <taxon>Endopterygota</taxon>
        <taxon>Hymenoptera</taxon>
        <taxon>Apocrita</taxon>
        <taxon>Ichneumonoidea</taxon>
        <taxon>Braconidae</taxon>
        <taxon>Microgastrinae</taxon>
        <taxon>Cotesia</taxon>
    </lineage>
</organism>
<comment type="caution">
    <text evidence="1">The sequence shown here is derived from an EMBL/GenBank/DDBJ whole genome shotgun (WGS) entry which is preliminary data.</text>
</comment>